<dbReference type="Pfam" id="PF22638">
    <property type="entry name" value="FlgK_D1"/>
    <property type="match status" value="1"/>
</dbReference>
<feature type="non-terminal residue" evidence="7">
    <location>
        <position position="1"/>
    </location>
</feature>
<evidence type="ECO:0000256" key="3">
    <source>
        <dbReference type="ARBA" id="ARBA00009677"/>
    </source>
</evidence>
<dbReference type="GO" id="GO:0005198">
    <property type="term" value="F:structural molecule activity"/>
    <property type="evidence" value="ECO:0007669"/>
    <property type="project" value="InterPro"/>
</dbReference>
<keyword evidence="4" id="KW-0964">Secreted</keyword>
<evidence type="ECO:0000256" key="4">
    <source>
        <dbReference type="ARBA" id="ARBA00022525"/>
    </source>
</evidence>
<comment type="similarity">
    <text evidence="3">Belongs to the flagella basal body rod proteins family.</text>
</comment>
<dbReference type="SUPFAM" id="SSF64518">
    <property type="entry name" value="Phase 1 flagellin"/>
    <property type="match status" value="1"/>
</dbReference>
<dbReference type="InterPro" id="IPR002371">
    <property type="entry name" value="FlgK"/>
</dbReference>
<dbReference type="InterPro" id="IPR053927">
    <property type="entry name" value="FlgK_helical"/>
</dbReference>
<feature type="non-terminal residue" evidence="7">
    <location>
        <position position="239"/>
    </location>
</feature>
<keyword evidence="5" id="KW-0975">Bacterial flagellum</keyword>
<proteinExistence type="inferred from homology"/>
<protein>
    <recommendedName>
        <fullName evidence="6">Flagellar hook-associated protein FlgK helical domain-containing protein</fullName>
    </recommendedName>
</protein>
<dbReference type="GO" id="GO:0044780">
    <property type="term" value="P:bacterial-type flagellum assembly"/>
    <property type="evidence" value="ECO:0007669"/>
    <property type="project" value="InterPro"/>
</dbReference>
<gene>
    <name evidence="7" type="ORF">S01H1_75178</name>
</gene>
<dbReference type="EMBL" id="BARS01050343">
    <property type="protein sequence ID" value="GAG47580.1"/>
    <property type="molecule type" value="Genomic_DNA"/>
</dbReference>
<dbReference type="AlphaFoldDB" id="X0XW36"/>
<reference evidence="7" key="1">
    <citation type="journal article" date="2014" name="Front. Microbiol.">
        <title>High frequency of phylogenetically diverse reductive dehalogenase-homologous genes in deep subseafloor sedimentary metagenomes.</title>
        <authorList>
            <person name="Kawai M."/>
            <person name="Futagami T."/>
            <person name="Toyoda A."/>
            <person name="Takaki Y."/>
            <person name="Nishi S."/>
            <person name="Hori S."/>
            <person name="Arai W."/>
            <person name="Tsubouchi T."/>
            <person name="Morono Y."/>
            <person name="Uchiyama I."/>
            <person name="Ito T."/>
            <person name="Fujiyama A."/>
            <person name="Inagaki F."/>
            <person name="Takami H."/>
        </authorList>
    </citation>
    <scope>NUCLEOTIDE SEQUENCE</scope>
    <source>
        <strain evidence="7">Expedition CK06-06</strain>
    </source>
</reference>
<evidence type="ECO:0000256" key="5">
    <source>
        <dbReference type="ARBA" id="ARBA00023143"/>
    </source>
</evidence>
<feature type="domain" description="Flagellar hook-associated protein FlgK helical" evidence="6">
    <location>
        <begin position="19"/>
        <end position="238"/>
    </location>
</feature>
<dbReference type="GO" id="GO:0009424">
    <property type="term" value="C:bacterial-type flagellum hook"/>
    <property type="evidence" value="ECO:0007669"/>
    <property type="project" value="InterPro"/>
</dbReference>
<name>X0XW36_9ZZZZ</name>
<comment type="caution">
    <text evidence="7">The sequence shown here is derived from an EMBL/GenBank/DDBJ whole genome shotgun (WGS) entry which is preliminary data.</text>
</comment>
<evidence type="ECO:0000256" key="2">
    <source>
        <dbReference type="ARBA" id="ARBA00004613"/>
    </source>
</evidence>
<evidence type="ECO:0000256" key="1">
    <source>
        <dbReference type="ARBA" id="ARBA00004365"/>
    </source>
</evidence>
<dbReference type="PANTHER" id="PTHR30033:SF2">
    <property type="entry name" value="FLAGELLAR HOOK PROTEIN"/>
    <property type="match status" value="1"/>
</dbReference>
<dbReference type="PANTHER" id="PTHR30033">
    <property type="entry name" value="FLAGELLAR HOOK-ASSOCIATED PROTEIN 1"/>
    <property type="match status" value="1"/>
</dbReference>
<evidence type="ECO:0000313" key="7">
    <source>
        <dbReference type="EMBL" id="GAG47580.1"/>
    </source>
</evidence>
<dbReference type="NCBIfam" id="TIGR02492">
    <property type="entry name" value="flgK_ends"/>
    <property type="match status" value="1"/>
</dbReference>
<dbReference type="GO" id="GO:0005576">
    <property type="term" value="C:extracellular region"/>
    <property type="evidence" value="ECO:0007669"/>
    <property type="project" value="UniProtKB-SubCell"/>
</dbReference>
<organism evidence="7">
    <name type="scientific">marine sediment metagenome</name>
    <dbReference type="NCBI Taxonomy" id="412755"/>
    <lineage>
        <taxon>unclassified sequences</taxon>
        <taxon>metagenomes</taxon>
        <taxon>ecological metagenomes</taxon>
    </lineage>
</organism>
<sequence length="239" mass="26532">LRERKSDMLNSQELENYMQVLEGMFNENSESSISTMLSEFWNSWHDIANNPSGSPERIALYEHSILISDQFDTLNTDLTQLQTDLTNAMNAGINEINQITSELAQVNSQLVGMETGISIANDLRDKRNTLTSELGQYIDVKGFEQSNGSLSIITAKGCVLVNGNDSYNLVLGGTDGDRIIWESDSGVIAGDLTDNITQGKLGGWLEMRDEIIEKYKLDLNAMAKEFIWSVNQQHSQGVG</sequence>
<evidence type="ECO:0000259" key="6">
    <source>
        <dbReference type="Pfam" id="PF22638"/>
    </source>
</evidence>
<comment type="subcellular location">
    <subcellularLocation>
        <location evidence="1">Bacterial flagellum</location>
    </subcellularLocation>
    <subcellularLocation>
        <location evidence="2">Secreted</location>
    </subcellularLocation>
</comment>
<accession>X0XW36</accession>